<dbReference type="RefSeq" id="WP_307225069.1">
    <property type="nucleotide sequence ID" value="NZ_CP116940.1"/>
</dbReference>
<feature type="domain" description="Cyclophilin-like" evidence="1">
    <location>
        <begin position="54"/>
        <end position="163"/>
    </location>
</feature>
<keyword evidence="3" id="KW-1185">Reference proteome</keyword>
<dbReference type="SUPFAM" id="SSF50891">
    <property type="entry name" value="Cyclophilin-like"/>
    <property type="match status" value="1"/>
</dbReference>
<protein>
    <recommendedName>
        <fullName evidence="1">Cyclophilin-like domain-containing protein</fullName>
    </recommendedName>
</protein>
<dbReference type="Gene3D" id="2.40.100.20">
    <property type="match status" value="1"/>
</dbReference>
<name>A0ABT9YAJ3_9FIRM</name>
<evidence type="ECO:0000259" key="1">
    <source>
        <dbReference type="Pfam" id="PF18050"/>
    </source>
</evidence>
<dbReference type="InterPro" id="IPR041183">
    <property type="entry name" value="Cyclophilin-like"/>
</dbReference>
<accession>A0ABT9YAJ3</accession>
<dbReference type="InterPro" id="IPR029000">
    <property type="entry name" value="Cyclophilin-like_dom_sf"/>
</dbReference>
<reference evidence="2 3" key="1">
    <citation type="submission" date="2023-07" db="EMBL/GenBank/DDBJ databases">
        <title>Genomic Encyclopedia of Type Strains, Phase IV (KMG-IV): sequencing the most valuable type-strain genomes for metagenomic binning, comparative biology and taxonomic classification.</title>
        <authorList>
            <person name="Goeker M."/>
        </authorList>
    </citation>
    <scope>NUCLEOTIDE SEQUENCE [LARGE SCALE GENOMIC DNA]</scope>
    <source>
        <strain evidence="2 3">DSM 16980</strain>
    </source>
</reference>
<dbReference type="Pfam" id="PF18050">
    <property type="entry name" value="Cyclophil_like2"/>
    <property type="match status" value="1"/>
</dbReference>
<dbReference type="Proteomes" id="UP001239167">
    <property type="component" value="Unassembled WGS sequence"/>
</dbReference>
<comment type="caution">
    <text evidence="2">The sequence shown here is derived from an EMBL/GenBank/DDBJ whole genome shotgun (WGS) entry which is preliminary data.</text>
</comment>
<evidence type="ECO:0000313" key="2">
    <source>
        <dbReference type="EMBL" id="MDQ0204744.1"/>
    </source>
</evidence>
<gene>
    <name evidence="2" type="ORF">J2S01_002476</name>
</gene>
<sequence>MNMKKMCFLGIGFLFVVAVVGAAYGSREDVQAETIKEHETMLQSKESKQVRVKFTFDGKESIAELEDNSTSRDFRQSMPMTLHFKDYNETEKIADPPKSLSKENAPDGFVPKPGDLAVYGPWGNISVFYKDFRYSKGLIPMGHFISGLEDLVGMNGDFDAKVEVISKE</sequence>
<evidence type="ECO:0000313" key="3">
    <source>
        <dbReference type="Proteomes" id="UP001239167"/>
    </source>
</evidence>
<dbReference type="EMBL" id="JAUSUE010000020">
    <property type="protein sequence ID" value="MDQ0204744.1"/>
    <property type="molecule type" value="Genomic_DNA"/>
</dbReference>
<proteinExistence type="predicted"/>
<organism evidence="2 3">
    <name type="scientific">Pectinatus haikarae</name>
    <dbReference type="NCBI Taxonomy" id="349096"/>
    <lineage>
        <taxon>Bacteria</taxon>
        <taxon>Bacillati</taxon>
        <taxon>Bacillota</taxon>
        <taxon>Negativicutes</taxon>
        <taxon>Selenomonadales</taxon>
        <taxon>Selenomonadaceae</taxon>
        <taxon>Pectinatus</taxon>
    </lineage>
</organism>